<organism evidence="1 2">
    <name type="scientific">Caldisericum exile (strain DSM 21853 / NBRC 104410 / AZM16c01)</name>
    <dbReference type="NCBI Taxonomy" id="511051"/>
    <lineage>
        <taxon>Bacteria</taxon>
        <taxon>Pseudomonadati</taxon>
        <taxon>Caldisericota/Cryosericota group</taxon>
        <taxon>Caldisericota</taxon>
        <taxon>Caldisericia</taxon>
        <taxon>Caldisericales</taxon>
        <taxon>Caldisericaceae</taxon>
        <taxon>Caldisericum</taxon>
    </lineage>
</organism>
<sequence>MFINISISTYFLIKFIFCKGIEPIQFNEALLITKRTIAYGRTIKIEDPIIKK</sequence>
<dbReference type="Proteomes" id="UP000004793">
    <property type="component" value="Chromosome"/>
</dbReference>
<dbReference type="KEGG" id="cex:CSE_04560"/>
<evidence type="ECO:0000313" key="2">
    <source>
        <dbReference type="Proteomes" id="UP000004793"/>
    </source>
</evidence>
<proteinExistence type="predicted"/>
<keyword evidence="2" id="KW-1185">Reference proteome</keyword>
<protein>
    <submittedName>
        <fullName evidence="1">Uncharacterized protein</fullName>
    </submittedName>
</protein>
<accession>A0A7U6GDT7</accession>
<evidence type="ECO:0000313" key="1">
    <source>
        <dbReference type="EMBL" id="BAL80582.1"/>
    </source>
</evidence>
<name>A0A7U6GDT7_CALEA</name>
<dbReference type="EMBL" id="AP012051">
    <property type="protein sequence ID" value="BAL80582.1"/>
    <property type="molecule type" value="Genomic_DNA"/>
</dbReference>
<gene>
    <name evidence="1" type="ordered locus">CSE_04560</name>
</gene>
<dbReference type="AlphaFoldDB" id="A0A7U6GDT7"/>
<reference evidence="1 2" key="1">
    <citation type="submission" date="2011-01" db="EMBL/GenBank/DDBJ databases">
        <title>Whole genome sequence of Caldisericum exile AZM16c01.</title>
        <authorList>
            <person name="Narita-Yamada S."/>
            <person name="Kawakoshi A."/>
            <person name="Nakamura S."/>
            <person name="Sasagawa M."/>
            <person name="Fukada J."/>
            <person name="Sekine M."/>
            <person name="Kato Y."/>
            <person name="Fukai R."/>
            <person name="Sasaki K."/>
            <person name="Hanamaki A."/>
            <person name="Narita H."/>
            <person name="Konno Y."/>
            <person name="Mori K."/>
            <person name="Yamazaki S."/>
            <person name="Suzuki K."/>
            <person name="Fujita N."/>
        </authorList>
    </citation>
    <scope>NUCLEOTIDE SEQUENCE [LARGE SCALE GENOMIC DNA]</scope>
    <source>
        <strain evidence="2">DSM 21853 / NBRC 104410 / AZM16c01</strain>
    </source>
</reference>